<dbReference type="RefSeq" id="WP_186910596.1">
    <property type="nucleotide sequence ID" value="NZ_JACOFV010000001.1"/>
</dbReference>
<evidence type="ECO:0000313" key="4">
    <source>
        <dbReference type="EMBL" id="MBC3860660.1"/>
    </source>
</evidence>
<dbReference type="GO" id="GO:0008615">
    <property type="term" value="P:pyridoxine biosynthetic process"/>
    <property type="evidence" value="ECO:0007669"/>
    <property type="project" value="UniProtKB-KW"/>
</dbReference>
<keyword evidence="5" id="KW-1185">Reference proteome</keyword>
<dbReference type="EMBL" id="JACOFV010000001">
    <property type="protein sequence ID" value="MBC3860660.1"/>
    <property type="molecule type" value="Genomic_DNA"/>
</dbReference>
<dbReference type="Pfam" id="PF03740">
    <property type="entry name" value="PdxJ"/>
    <property type="match status" value="1"/>
</dbReference>
<comment type="caution">
    <text evidence="4">The sequence shown here is derived from an EMBL/GenBank/DDBJ whole genome shotgun (WGS) entry which is preliminary data.</text>
</comment>
<organism evidence="4 5">
    <name type="scientific">Undibacterium jejuense</name>
    <dbReference type="NCBI Taxonomy" id="1344949"/>
    <lineage>
        <taxon>Bacteria</taxon>
        <taxon>Pseudomonadati</taxon>
        <taxon>Pseudomonadota</taxon>
        <taxon>Betaproteobacteria</taxon>
        <taxon>Burkholderiales</taxon>
        <taxon>Oxalobacteraceae</taxon>
        <taxon>Undibacterium</taxon>
    </lineage>
</organism>
<dbReference type="PANTHER" id="PTHR30456">
    <property type="entry name" value="PYRIDOXINE 5'-PHOSPHATE SYNTHASE"/>
    <property type="match status" value="1"/>
</dbReference>
<keyword evidence="3" id="KW-0664">Pyridoxine biosynthesis</keyword>
<dbReference type="Proteomes" id="UP000634011">
    <property type="component" value="Unassembled WGS sequence"/>
</dbReference>
<evidence type="ECO:0000256" key="3">
    <source>
        <dbReference type="ARBA" id="ARBA00023096"/>
    </source>
</evidence>
<gene>
    <name evidence="4" type="ORF">H8K32_00985</name>
</gene>
<protein>
    <submittedName>
        <fullName evidence="4">Pyridoxine 5'-phosphate synthase</fullName>
    </submittedName>
</protein>
<dbReference type="GO" id="GO:0005829">
    <property type="term" value="C:cytosol"/>
    <property type="evidence" value="ECO:0007669"/>
    <property type="project" value="TreeGrafter"/>
</dbReference>
<dbReference type="PANTHER" id="PTHR30456:SF0">
    <property type="entry name" value="PYRIDOXINE 5'-PHOSPHATE SYNTHASE"/>
    <property type="match status" value="1"/>
</dbReference>
<dbReference type="AlphaFoldDB" id="A0A923HEQ5"/>
<dbReference type="SUPFAM" id="SSF63892">
    <property type="entry name" value="Pyridoxine 5'-phosphate synthase"/>
    <property type="match status" value="1"/>
</dbReference>
<dbReference type="InterPro" id="IPR036130">
    <property type="entry name" value="Pyridoxine-5'_phos_synth"/>
</dbReference>
<dbReference type="InterPro" id="IPR013785">
    <property type="entry name" value="Aldolase_TIM"/>
</dbReference>
<evidence type="ECO:0000256" key="2">
    <source>
        <dbReference type="ARBA" id="ARBA00022679"/>
    </source>
</evidence>
<proteinExistence type="predicted"/>
<dbReference type="InterPro" id="IPR004569">
    <property type="entry name" value="PyrdxlP_synth_PdxJ"/>
</dbReference>
<reference evidence="4" key="1">
    <citation type="submission" date="2020-08" db="EMBL/GenBank/DDBJ databases">
        <title>Novel species isolated from subtropical streams in China.</title>
        <authorList>
            <person name="Lu H."/>
        </authorList>
    </citation>
    <scope>NUCLEOTIDE SEQUENCE</scope>
    <source>
        <strain evidence="4">KACC 12607</strain>
    </source>
</reference>
<evidence type="ECO:0000256" key="1">
    <source>
        <dbReference type="ARBA" id="ARBA00022490"/>
    </source>
</evidence>
<dbReference type="Gene3D" id="3.20.20.70">
    <property type="entry name" value="Aldolase class I"/>
    <property type="match status" value="1"/>
</dbReference>
<sequence length="256" mass="27955">MNIHQQRQLLDLSVSLNSLVQVREKIGAQFFDLSRLSLLAEEAGADCISLYVDESNWSSLAMIVEQLACQVINTFELEVPAADFMLKHLETSPVTHVCLVDVDASNAEQYVALDLEQNFSQVQSFVKQLQARGICVSAFILPIPAAIAAVAELRISRVRLDCSSYVEAADDSQRTHALAQIQTALANCVGRGMVVGIEGKFDSAQVQALATISDISQFHLNELVVAHSLQCGWESAIRNIKASLVKSRLNRRADGG</sequence>
<dbReference type="GO" id="GO:0033856">
    <property type="term" value="F:pyridoxine 5'-phosphate synthase activity"/>
    <property type="evidence" value="ECO:0007669"/>
    <property type="project" value="InterPro"/>
</dbReference>
<name>A0A923HEQ5_9BURK</name>
<evidence type="ECO:0000313" key="5">
    <source>
        <dbReference type="Proteomes" id="UP000634011"/>
    </source>
</evidence>
<keyword evidence="1" id="KW-0963">Cytoplasm</keyword>
<accession>A0A923HEQ5</accession>
<keyword evidence="2" id="KW-0808">Transferase</keyword>